<dbReference type="RefSeq" id="WP_133818742.1">
    <property type="nucleotide sequence ID" value="NZ_SNZH01000006.1"/>
</dbReference>
<proteinExistence type="predicted"/>
<name>A0A4R6YYB1_9GAMM</name>
<reference evidence="2 3" key="1">
    <citation type="submission" date="2019-03" db="EMBL/GenBank/DDBJ databases">
        <title>Genomic Encyclopedia of Type Strains, Phase IV (KMG-IV): sequencing the most valuable type-strain genomes for metagenomic binning, comparative biology and taxonomic classification.</title>
        <authorList>
            <person name="Goeker M."/>
        </authorList>
    </citation>
    <scope>NUCLEOTIDE SEQUENCE [LARGE SCALE GENOMIC DNA]</scope>
    <source>
        <strain evidence="2 3">DSM 21667</strain>
    </source>
</reference>
<feature type="chain" id="PRO_5020484597" evidence="1">
    <location>
        <begin position="19"/>
        <end position="107"/>
    </location>
</feature>
<gene>
    <name evidence="2" type="ORF">DFR29_106144</name>
</gene>
<evidence type="ECO:0000313" key="2">
    <source>
        <dbReference type="EMBL" id="TDR43999.1"/>
    </source>
</evidence>
<dbReference type="OrthoDB" id="6027240at2"/>
<protein>
    <submittedName>
        <fullName evidence="2">Uncharacterized protein</fullName>
    </submittedName>
</protein>
<accession>A0A4R6YYB1</accession>
<keyword evidence="1" id="KW-0732">Signal</keyword>
<organism evidence="2 3">
    <name type="scientific">Tahibacter aquaticus</name>
    <dbReference type="NCBI Taxonomy" id="520092"/>
    <lineage>
        <taxon>Bacteria</taxon>
        <taxon>Pseudomonadati</taxon>
        <taxon>Pseudomonadota</taxon>
        <taxon>Gammaproteobacteria</taxon>
        <taxon>Lysobacterales</taxon>
        <taxon>Rhodanobacteraceae</taxon>
        <taxon>Tahibacter</taxon>
    </lineage>
</organism>
<keyword evidence="3" id="KW-1185">Reference proteome</keyword>
<comment type="caution">
    <text evidence="2">The sequence shown here is derived from an EMBL/GenBank/DDBJ whole genome shotgun (WGS) entry which is preliminary data.</text>
</comment>
<evidence type="ECO:0000256" key="1">
    <source>
        <dbReference type="SAM" id="SignalP"/>
    </source>
</evidence>
<sequence>MKRLLLAALIGCCGVASAETVLLGKNLIGKGASAVQARDAAGEPTQLDSIPGDESSPAMEIWTYRLDDKTITLWLVGDKVVKALEERKPATAASATAPVAAQLRNPG</sequence>
<evidence type="ECO:0000313" key="3">
    <source>
        <dbReference type="Proteomes" id="UP000295293"/>
    </source>
</evidence>
<dbReference type="Proteomes" id="UP000295293">
    <property type="component" value="Unassembled WGS sequence"/>
</dbReference>
<dbReference type="AlphaFoldDB" id="A0A4R6YYB1"/>
<feature type="signal peptide" evidence="1">
    <location>
        <begin position="1"/>
        <end position="18"/>
    </location>
</feature>
<dbReference type="EMBL" id="SNZH01000006">
    <property type="protein sequence ID" value="TDR43999.1"/>
    <property type="molecule type" value="Genomic_DNA"/>
</dbReference>